<dbReference type="EMBL" id="FMSP01000008">
    <property type="protein sequence ID" value="SCV71884.1"/>
    <property type="molecule type" value="Genomic_DNA"/>
</dbReference>
<protein>
    <submittedName>
        <fullName evidence="2">BQ2448_4578 protein</fullName>
    </submittedName>
</protein>
<organism evidence="2 3">
    <name type="scientific">Microbotryum intermedium</name>
    <dbReference type="NCBI Taxonomy" id="269621"/>
    <lineage>
        <taxon>Eukaryota</taxon>
        <taxon>Fungi</taxon>
        <taxon>Dikarya</taxon>
        <taxon>Basidiomycota</taxon>
        <taxon>Pucciniomycotina</taxon>
        <taxon>Microbotryomycetes</taxon>
        <taxon>Microbotryales</taxon>
        <taxon>Microbotryaceae</taxon>
        <taxon>Microbotryum</taxon>
    </lineage>
</organism>
<feature type="region of interest" description="Disordered" evidence="1">
    <location>
        <begin position="26"/>
        <end position="53"/>
    </location>
</feature>
<dbReference type="Proteomes" id="UP000198372">
    <property type="component" value="Unassembled WGS sequence"/>
</dbReference>
<proteinExistence type="predicted"/>
<evidence type="ECO:0000313" key="2">
    <source>
        <dbReference type="EMBL" id="SCV71884.1"/>
    </source>
</evidence>
<feature type="compositionally biased region" description="Acidic residues" evidence="1">
    <location>
        <begin position="34"/>
        <end position="47"/>
    </location>
</feature>
<accession>A0A238FJ21</accession>
<keyword evidence="3" id="KW-1185">Reference proteome</keyword>
<dbReference type="AlphaFoldDB" id="A0A238FJ21"/>
<reference evidence="3" key="1">
    <citation type="submission" date="2016-09" db="EMBL/GenBank/DDBJ databases">
        <authorList>
            <person name="Jeantristanb JTB J.-T."/>
            <person name="Ricardo R."/>
        </authorList>
    </citation>
    <scope>NUCLEOTIDE SEQUENCE [LARGE SCALE GENOMIC DNA]</scope>
</reference>
<evidence type="ECO:0000313" key="3">
    <source>
        <dbReference type="Proteomes" id="UP000198372"/>
    </source>
</evidence>
<name>A0A238FJ21_9BASI</name>
<evidence type="ECO:0000256" key="1">
    <source>
        <dbReference type="SAM" id="MobiDB-lite"/>
    </source>
</evidence>
<sequence length="371" mass="42003">MIVPKYGPHIKTMFCNLNHTRRLFDPYAPHSEDSGDNDDHDDNDDHELEPNNKLVSTRSVPACRISNILFATFWNPVYHVPYLHDPTPVPVWYTFPAGLLAPNGVGHRLSRLSLTFDNESTQGSLVEILYGLPNLELLTIADWSTGSISDDGDVLALARPRIRQARLNMKRLRRLIIYDFEENWIDKDFLKAPWEAPLKVLRLCWATCADFRDVRSLVERFSGTLCELGLNVNAKRRRRRAAEVRLGYPVPVSSCTPKDRVKRWLLPHLKGFDLVTDHLPLLDGVADSPLQSLTLGGTYKKYRSPGFGAFYDAAQGDPSDGHARVVDNRDRPVRVISTEPPCSYNGDRIQGRHGPCEDYIGSSEFTDDVHI</sequence>
<gene>
    <name evidence="2" type="ORF">BQ2448_4578</name>
</gene>